<reference evidence="3 4" key="1">
    <citation type="submission" date="2014-04" db="EMBL/GenBank/DDBJ databases">
        <authorList>
            <consortium name="DOE Joint Genome Institute"/>
            <person name="Kuo A."/>
            <person name="Zuccaro A."/>
            <person name="Kohler A."/>
            <person name="Nagy L.G."/>
            <person name="Floudas D."/>
            <person name="Copeland A."/>
            <person name="Barry K.W."/>
            <person name="Cichocki N."/>
            <person name="Veneault-Fourrey C."/>
            <person name="LaButti K."/>
            <person name="Lindquist E.A."/>
            <person name="Lipzen A."/>
            <person name="Lundell T."/>
            <person name="Morin E."/>
            <person name="Murat C."/>
            <person name="Sun H."/>
            <person name="Tunlid A."/>
            <person name="Henrissat B."/>
            <person name="Grigoriev I.V."/>
            <person name="Hibbett D.S."/>
            <person name="Martin F."/>
            <person name="Nordberg H.P."/>
            <person name="Cantor M.N."/>
            <person name="Hua S.X."/>
        </authorList>
    </citation>
    <scope>NUCLEOTIDE SEQUENCE [LARGE SCALE GENOMIC DNA]</scope>
    <source>
        <strain evidence="3 4">MAFF 305830</strain>
    </source>
</reference>
<dbReference type="STRING" id="933852.A0A0C2X4W5"/>
<dbReference type="Gene3D" id="1.20.1280.50">
    <property type="match status" value="1"/>
</dbReference>
<evidence type="ECO:0000259" key="2">
    <source>
        <dbReference type="PROSITE" id="PS50181"/>
    </source>
</evidence>
<dbReference type="PROSITE" id="PS50181">
    <property type="entry name" value="FBOX"/>
    <property type="match status" value="1"/>
</dbReference>
<dbReference type="AlphaFoldDB" id="A0A0C2X4W5"/>
<dbReference type="Proteomes" id="UP000054097">
    <property type="component" value="Unassembled WGS sequence"/>
</dbReference>
<feature type="region of interest" description="Disordered" evidence="1">
    <location>
        <begin position="1"/>
        <end position="24"/>
    </location>
</feature>
<dbReference type="InterPro" id="IPR001810">
    <property type="entry name" value="F-box_dom"/>
</dbReference>
<dbReference type="EMBL" id="KN824324">
    <property type="protein sequence ID" value="KIM24387.1"/>
    <property type="molecule type" value="Genomic_DNA"/>
</dbReference>
<evidence type="ECO:0000313" key="4">
    <source>
        <dbReference type="Proteomes" id="UP000054097"/>
    </source>
</evidence>
<gene>
    <name evidence="3" type="ORF">M408DRAFT_27050</name>
</gene>
<sequence length="243" mass="27873">MNSNARLASVDNGHDGNVQDESLSSSLSALKKETKLAQEAHKALVSSYQRQLLELEGLQSQINSSERIIELKQQQCVSMERELKKMASIRHPVRRLPAEVLQCIFESACDLSMLEHLKKRVVVAIRLSHVCRRWRSIATTTPRIWNVICLSLADNKAGMFHLWNLVRSRIKHAPAHIVLWNVGTADSEFHLATYMLQKVAIIDRLEIYLTSRTIFNQFERFPCPSRIKAKTIEVHPPKDWVND</sequence>
<reference evidence="4" key="2">
    <citation type="submission" date="2015-01" db="EMBL/GenBank/DDBJ databases">
        <title>Evolutionary Origins and Diversification of the Mycorrhizal Mutualists.</title>
        <authorList>
            <consortium name="DOE Joint Genome Institute"/>
            <consortium name="Mycorrhizal Genomics Consortium"/>
            <person name="Kohler A."/>
            <person name="Kuo A."/>
            <person name="Nagy L.G."/>
            <person name="Floudas D."/>
            <person name="Copeland A."/>
            <person name="Barry K.W."/>
            <person name="Cichocki N."/>
            <person name="Veneault-Fourrey C."/>
            <person name="LaButti K."/>
            <person name="Lindquist E.A."/>
            <person name="Lipzen A."/>
            <person name="Lundell T."/>
            <person name="Morin E."/>
            <person name="Murat C."/>
            <person name="Riley R."/>
            <person name="Ohm R."/>
            <person name="Sun H."/>
            <person name="Tunlid A."/>
            <person name="Henrissat B."/>
            <person name="Grigoriev I.V."/>
            <person name="Hibbett D.S."/>
            <person name="Martin F."/>
        </authorList>
    </citation>
    <scope>NUCLEOTIDE SEQUENCE [LARGE SCALE GENOMIC DNA]</scope>
    <source>
        <strain evidence="4">MAFF 305830</strain>
    </source>
</reference>
<dbReference type="InterPro" id="IPR036047">
    <property type="entry name" value="F-box-like_dom_sf"/>
</dbReference>
<dbReference type="SUPFAM" id="SSF81383">
    <property type="entry name" value="F-box domain"/>
    <property type="match status" value="1"/>
</dbReference>
<protein>
    <recommendedName>
        <fullName evidence="2">F-box domain-containing protein</fullName>
    </recommendedName>
</protein>
<accession>A0A0C2X4W5</accession>
<dbReference type="Pfam" id="PF12937">
    <property type="entry name" value="F-box-like"/>
    <property type="match status" value="1"/>
</dbReference>
<evidence type="ECO:0000256" key="1">
    <source>
        <dbReference type="SAM" id="MobiDB-lite"/>
    </source>
</evidence>
<feature type="domain" description="F-box" evidence="2">
    <location>
        <begin position="90"/>
        <end position="148"/>
    </location>
</feature>
<dbReference type="HOGENOM" id="CLU_1143136_0_0_1"/>
<evidence type="ECO:0000313" key="3">
    <source>
        <dbReference type="EMBL" id="KIM24387.1"/>
    </source>
</evidence>
<name>A0A0C2X4W5_SERVB</name>
<keyword evidence="4" id="KW-1185">Reference proteome</keyword>
<organism evidence="3 4">
    <name type="scientific">Serendipita vermifera MAFF 305830</name>
    <dbReference type="NCBI Taxonomy" id="933852"/>
    <lineage>
        <taxon>Eukaryota</taxon>
        <taxon>Fungi</taxon>
        <taxon>Dikarya</taxon>
        <taxon>Basidiomycota</taxon>
        <taxon>Agaricomycotina</taxon>
        <taxon>Agaricomycetes</taxon>
        <taxon>Sebacinales</taxon>
        <taxon>Serendipitaceae</taxon>
        <taxon>Serendipita</taxon>
    </lineage>
</organism>
<dbReference type="OrthoDB" id="3365698at2759"/>
<proteinExistence type="predicted"/>